<comment type="caution">
    <text evidence="5">The sequence shown here is derived from an EMBL/GenBank/DDBJ whole genome shotgun (WGS) entry which is preliminary data.</text>
</comment>
<dbReference type="EMBL" id="JBIBSM010000006">
    <property type="protein sequence ID" value="MFF8277163.1"/>
    <property type="molecule type" value="Genomic_DNA"/>
</dbReference>
<organism evidence="5 6">
    <name type="scientific">Streptomyces lateritius</name>
    <dbReference type="NCBI Taxonomy" id="67313"/>
    <lineage>
        <taxon>Bacteria</taxon>
        <taxon>Bacillati</taxon>
        <taxon>Actinomycetota</taxon>
        <taxon>Actinomycetes</taxon>
        <taxon>Kitasatosporales</taxon>
        <taxon>Streptomycetaceae</taxon>
        <taxon>Streptomyces</taxon>
    </lineage>
</organism>
<accession>A0ABW6YBG4</accession>
<keyword evidence="3" id="KW-0446">Lipid-binding</keyword>
<keyword evidence="6" id="KW-1185">Reference proteome</keyword>
<dbReference type="Proteomes" id="UP001603013">
    <property type="component" value="Unassembled WGS sequence"/>
</dbReference>
<keyword evidence="2" id="KW-0333">Golgi apparatus</keyword>
<evidence type="ECO:0000256" key="1">
    <source>
        <dbReference type="ARBA" id="ARBA00004255"/>
    </source>
</evidence>
<evidence type="ECO:0000313" key="5">
    <source>
        <dbReference type="EMBL" id="MFF8277163.1"/>
    </source>
</evidence>
<dbReference type="RefSeq" id="WP_391934492.1">
    <property type="nucleotide sequence ID" value="NZ_JBIBSM010000006.1"/>
</dbReference>
<gene>
    <name evidence="5" type="ORF">ACF05T_13810</name>
</gene>
<evidence type="ECO:0000256" key="3">
    <source>
        <dbReference type="ARBA" id="ARBA00023121"/>
    </source>
</evidence>
<reference evidence="5 6" key="1">
    <citation type="submission" date="2024-10" db="EMBL/GenBank/DDBJ databases">
        <title>The Natural Products Discovery Center: Release of the First 8490 Sequenced Strains for Exploring Actinobacteria Biosynthetic Diversity.</title>
        <authorList>
            <person name="Kalkreuter E."/>
            <person name="Kautsar S.A."/>
            <person name="Yang D."/>
            <person name="Bader C.D."/>
            <person name="Teijaro C.N."/>
            <person name="Fluegel L."/>
            <person name="Davis C.M."/>
            <person name="Simpson J.R."/>
            <person name="Lauterbach L."/>
            <person name="Steele A.D."/>
            <person name="Gui C."/>
            <person name="Meng S."/>
            <person name="Li G."/>
            <person name="Viehrig K."/>
            <person name="Ye F."/>
            <person name="Su P."/>
            <person name="Kiefer A.F."/>
            <person name="Nichols A."/>
            <person name="Cepeda A.J."/>
            <person name="Yan W."/>
            <person name="Fan B."/>
            <person name="Jiang Y."/>
            <person name="Adhikari A."/>
            <person name="Zheng C.-J."/>
            <person name="Schuster L."/>
            <person name="Cowan T.M."/>
            <person name="Smanski M.J."/>
            <person name="Chevrette M.G."/>
            <person name="De Carvalho L.P.S."/>
            <person name="Shen B."/>
        </authorList>
    </citation>
    <scope>NUCLEOTIDE SEQUENCE [LARGE SCALE GENOMIC DNA]</scope>
    <source>
        <strain evidence="5 6">NPDC015755</strain>
    </source>
</reference>
<dbReference type="Pfam" id="PF05719">
    <property type="entry name" value="GPP34"/>
    <property type="match status" value="1"/>
</dbReference>
<protein>
    <submittedName>
        <fullName evidence="5">GPP34 family phosphoprotein</fullName>
    </submittedName>
</protein>
<evidence type="ECO:0000313" key="6">
    <source>
        <dbReference type="Proteomes" id="UP001603013"/>
    </source>
</evidence>
<dbReference type="InterPro" id="IPR008628">
    <property type="entry name" value="GPP34-like"/>
</dbReference>
<evidence type="ECO:0000256" key="4">
    <source>
        <dbReference type="ARBA" id="ARBA00023136"/>
    </source>
</evidence>
<dbReference type="Gene3D" id="1.10.3630.10">
    <property type="entry name" value="yeast vps74-n-term truncation variant domain like"/>
    <property type="match status" value="1"/>
</dbReference>
<comment type="subcellular location">
    <subcellularLocation>
        <location evidence="1">Golgi apparatus membrane</location>
        <topology evidence="1">Peripheral membrane protein</topology>
        <orientation evidence="1">Cytoplasmic side</orientation>
    </subcellularLocation>
</comment>
<proteinExistence type="predicted"/>
<sequence length="214" mass="22286">MTTLAGEMVLLAYDVGGGKLPVRQSLAPTVRGALLAGLLAEGRLIDAAGTARTGDETPRDAAERAVWDRIAGQPGKSRLHWVRRDGRESVADVLRGLEKDGLLEQSRSRVFGVFPLNRAALTADGLAAAEDVRARVLSAVENPQAEPAAAASVDRADAGLLAGPAHAGGQLGTVLPADRRRARRDRLSVLSQGADPVGAAVRRVVQDLRGAAVS</sequence>
<keyword evidence="4" id="KW-0472">Membrane</keyword>
<name>A0ABW6YBG4_9ACTN</name>
<dbReference type="InterPro" id="IPR038261">
    <property type="entry name" value="GPP34-like_sf"/>
</dbReference>
<evidence type="ECO:0000256" key="2">
    <source>
        <dbReference type="ARBA" id="ARBA00023034"/>
    </source>
</evidence>